<dbReference type="InterPro" id="IPR031338">
    <property type="entry name" value="KDPG/KHG_AS_2"/>
</dbReference>
<dbReference type="Proteomes" id="UP000838748">
    <property type="component" value="Unassembled WGS sequence"/>
</dbReference>
<dbReference type="RefSeq" id="WP_237359550.1">
    <property type="nucleotide sequence ID" value="NZ_CAKLDM010000001.1"/>
</dbReference>
<keyword evidence="6" id="KW-0456">Lyase</keyword>
<dbReference type="PROSITE" id="PS00159">
    <property type="entry name" value="ALDOLASE_KDPG_KHG_1"/>
    <property type="match status" value="1"/>
</dbReference>
<dbReference type="PROSITE" id="PS00160">
    <property type="entry name" value="ALDOLASE_KDPG_KHG_2"/>
    <property type="match status" value="1"/>
</dbReference>
<evidence type="ECO:0000256" key="3">
    <source>
        <dbReference type="ARBA" id="ARBA00006906"/>
    </source>
</evidence>
<evidence type="ECO:0000256" key="4">
    <source>
        <dbReference type="ARBA" id="ARBA00011233"/>
    </source>
</evidence>
<dbReference type="NCBIfam" id="TIGR01182">
    <property type="entry name" value="eda"/>
    <property type="match status" value="1"/>
</dbReference>
<dbReference type="Pfam" id="PF01081">
    <property type="entry name" value="Aldolase"/>
    <property type="match status" value="1"/>
</dbReference>
<dbReference type="EMBL" id="CAKLDM010000001">
    <property type="protein sequence ID" value="CAH0536039.1"/>
    <property type="molecule type" value="Genomic_DNA"/>
</dbReference>
<evidence type="ECO:0000256" key="7">
    <source>
        <dbReference type="ARBA" id="ARBA00023270"/>
    </source>
</evidence>
<keyword evidence="10" id="KW-1185">Reference proteome</keyword>
<comment type="caution">
    <text evidence="9">The sequence shown here is derived from an EMBL/GenBank/DDBJ whole genome shotgun (WGS) entry which is preliminary data.</text>
</comment>
<dbReference type="NCBIfam" id="NF004325">
    <property type="entry name" value="PRK05718.1"/>
    <property type="match status" value="1"/>
</dbReference>
<proteinExistence type="inferred from homology"/>
<sequence>MSWEISPQQVFSASPIVPVMVIKNVEDAIPMAQALLDGGISIFEITLRTECALEAIRLISQQFPDILVGAGTVLDKQQYDSAVEAGAKFIISPGYTPELLSYGLEQSVPLIPGVSTASEIMYARSLGYKHLKFFPAEANGGAPALKAISAPLADIQFCPTGGVNPKNIADYLAIKSVATAGGSWMLPEDLITAGNWSAITELTKEAVQLVS</sequence>
<dbReference type="PANTHER" id="PTHR30246">
    <property type="entry name" value="2-KETO-3-DEOXY-6-PHOSPHOGLUCONATE ALDOLASE"/>
    <property type="match status" value="1"/>
</dbReference>
<reference evidence="9" key="1">
    <citation type="submission" date="2021-11" db="EMBL/GenBank/DDBJ databases">
        <authorList>
            <person name="Rodrigo-Torres L."/>
            <person name="Arahal R. D."/>
            <person name="Lucena T."/>
        </authorList>
    </citation>
    <scope>NUCLEOTIDE SEQUENCE</scope>
    <source>
        <strain evidence="9">CECT 7928</strain>
    </source>
</reference>
<dbReference type="InterPro" id="IPR013785">
    <property type="entry name" value="Aldolase_TIM"/>
</dbReference>
<dbReference type="EC" id="4.1.2.14" evidence="5"/>
<organism evidence="9 10">
    <name type="scientific">Vibrio marisflavi CECT 7928</name>
    <dbReference type="NCBI Taxonomy" id="634439"/>
    <lineage>
        <taxon>Bacteria</taxon>
        <taxon>Pseudomonadati</taxon>
        <taxon>Pseudomonadota</taxon>
        <taxon>Gammaproteobacteria</taxon>
        <taxon>Vibrionales</taxon>
        <taxon>Vibrionaceae</taxon>
        <taxon>Vibrio</taxon>
    </lineage>
</organism>
<dbReference type="InterPro" id="IPR000887">
    <property type="entry name" value="Aldlse_KDPG_KHG"/>
</dbReference>
<keyword evidence="8" id="KW-0119">Carbohydrate metabolism</keyword>
<protein>
    <recommendedName>
        <fullName evidence="5">2-dehydro-3-deoxy-phosphogluconate aldolase</fullName>
        <ecNumber evidence="5">4.1.2.14</ecNumber>
    </recommendedName>
</protein>
<dbReference type="CDD" id="cd00452">
    <property type="entry name" value="KDPG_aldolase"/>
    <property type="match status" value="1"/>
</dbReference>
<evidence type="ECO:0000313" key="10">
    <source>
        <dbReference type="Proteomes" id="UP000838748"/>
    </source>
</evidence>
<evidence type="ECO:0000256" key="1">
    <source>
        <dbReference type="ARBA" id="ARBA00000654"/>
    </source>
</evidence>
<comment type="catalytic activity">
    <reaction evidence="1">
        <text>2-dehydro-3-deoxy-6-phospho-D-gluconate = D-glyceraldehyde 3-phosphate + pyruvate</text>
        <dbReference type="Rhea" id="RHEA:17089"/>
        <dbReference type="ChEBI" id="CHEBI:15361"/>
        <dbReference type="ChEBI" id="CHEBI:57569"/>
        <dbReference type="ChEBI" id="CHEBI:59776"/>
        <dbReference type="EC" id="4.1.2.14"/>
    </reaction>
</comment>
<dbReference type="Gene3D" id="3.20.20.70">
    <property type="entry name" value="Aldolase class I"/>
    <property type="match status" value="1"/>
</dbReference>
<evidence type="ECO:0000256" key="8">
    <source>
        <dbReference type="ARBA" id="ARBA00023277"/>
    </source>
</evidence>
<dbReference type="SUPFAM" id="SSF51569">
    <property type="entry name" value="Aldolase"/>
    <property type="match status" value="1"/>
</dbReference>
<evidence type="ECO:0000256" key="5">
    <source>
        <dbReference type="ARBA" id="ARBA00013063"/>
    </source>
</evidence>
<name>A0ABN8DZC1_9VIBR</name>
<dbReference type="InterPro" id="IPR031337">
    <property type="entry name" value="KDPG/KHG_AS_1"/>
</dbReference>
<gene>
    <name evidence="9" type="primary">eda_1</name>
    <name evidence="9" type="ORF">VMF7928_00135</name>
</gene>
<accession>A0ABN8DZC1</accession>
<comment type="subunit">
    <text evidence="4">Homotrimer.</text>
</comment>
<evidence type="ECO:0000256" key="2">
    <source>
        <dbReference type="ARBA" id="ARBA00004736"/>
    </source>
</evidence>
<evidence type="ECO:0000313" key="9">
    <source>
        <dbReference type="EMBL" id="CAH0536039.1"/>
    </source>
</evidence>
<keyword evidence="7" id="KW-0704">Schiff base</keyword>
<evidence type="ECO:0000256" key="6">
    <source>
        <dbReference type="ARBA" id="ARBA00023239"/>
    </source>
</evidence>
<dbReference type="PANTHER" id="PTHR30246:SF1">
    <property type="entry name" value="2-DEHYDRO-3-DEOXY-6-PHOSPHOGALACTONATE ALDOLASE-RELATED"/>
    <property type="match status" value="1"/>
</dbReference>
<comment type="similarity">
    <text evidence="3">Belongs to the KHG/KDPG aldolase family.</text>
</comment>
<comment type="pathway">
    <text evidence="2">Carbohydrate acid metabolism; 2-dehydro-3-deoxy-D-gluconate degradation; D-glyceraldehyde 3-phosphate and pyruvate from 2-dehydro-3-deoxy-D-gluconate: step 2/2.</text>
</comment>